<dbReference type="InterPro" id="IPR009057">
    <property type="entry name" value="Homeodomain-like_sf"/>
</dbReference>
<reference evidence="1" key="1">
    <citation type="submission" date="2021-03" db="EMBL/GenBank/DDBJ databases">
        <title>Draft genome sequence of rust myrtle Austropuccinia psidii MF-1, a brazilian biotype.</title>
        <authorList>
            <person name="Quecine M.C."/>
            <person name="Pachon D.M.R."/>
            <person name="Bonatelli M.L."/>
            <person name="Correr F.H."/>
            <person name="Franceschini L.M."/>
            <person name="Leite T.F."/>
            <person name="Margarido G.R.A."/>
            <person name="Almeida C.A."/>
            <person name="Ferrarezi J.A."/>
            <person name="Labate C.A."/>
        </authorList>
    </citation>
    <scope>NUCLEOTIDE SEQUENCE</scope>
    <source>
        <strain evidence="1">MF-1</strain>
    </source>
</reference>
<dbReference type="OrthoDB" id="5865009at2759"/>
<evidence type="ECO:0008006" key="3">
    <source>
        <dbReference type="Google" id="ProtNLM"/>
    </source>
</evidence>
<gene>
    <name evidence="1" type="ORF">O181_122849</name>
</gene>
<dbReference type="GO" id="GO:0003676">
    <property type="term" value="F:nucleic acid binding"/>
    <property type="evidence" value="ECO:0007669"/>
    <property type="project" value="InterPro"/>
</dbReference>
<dbReference type="InterPro" id="IPR036397">
    <property type="entry name" value="RNaseH_sf"/>
</dbReference>
<protein>
    <recommendedName>
        <fullName evidence="3">Tc1-like transposase DDE domain-containing protein</fullName>
    </recommendedName>
</protein>
<organism evidence="1 2">
    <name type="scientific">Austropuccinia psidii MF-1</name>
    <dbReference type="NCBI Taxonomy" id="1389203"/>
    <lineage>
        <taxon>Eukaryota</taxon>
        <taxon>Fungi</taxon>
        <taxon>Dikarya</taxon>
        <taxon>Basidiomycota</taxon>
        <taxon>Pucciniomycotina</taxon>
        <taxon>Pucciniomycetes</taxon>
        <taxon>Pucciniales</taxon>
        <taxon>Sphaerophragmiaceae</taxon>
        <taxon>Austropuccinia</taxon>
    </lineage>
</organism>
<name>A0A9Q3KNW3_9BASI</name>
<dbReference type="Proteomes" id="UP000765509">
    <property type="component" value="Unassembled WGS sequence"/>
</dbReference>
<comment type="caution">
    <text evidence="1">The sequence shown here is derived from an EMBL/GenBank/DDBJ whole genome shotgun (WGS) entry which is preliminary data.</text>
</comment>
<proteinExistence type="predicted"/>
<keyword evidence="2" id="KW-1185">Reference proteome</keyword>
<dbReference type="AlphaFoldDB" id="A0A9Q3KNW3"/>
<dbReference type="SUPFAM" id="SSF46689">
    <property type="entry name" value="Homeodomain-like"/>
    <property type="match status" value="1"/>
</dbReference>
<dbReference type="EMBL" id="AVOT02114338">
    <property type="protein sequence ID" value="MBW0583134.1"/>
    <property type="molecule type" value="Genomic_DNA"/>
</dbReference>
<dbReference type="Gene3D" id="3.30.420.10">
    <property type="entry name" value="Ribonuclease H-like superfamily/Ribonuclease H"/>
    <property type="match status" value="1"/>
</dbReference>
<accession>A0A9Q3KNW3</accession>
<evidence type="ECO:0000313" key="1">
    <source>
        <dbReference type="EMBL" id="MBW0583134.1"/>
    </source>
</evidence>
<sequence>MCCARAKQCLALISYPVMSAPATPYKCMKASPRRSMCPDLDNTNLNSSPPDIMPYLNVEMRGWIVGMCQAGLPFRAISDLAGVPLTMVYDKIKKYECFGTVQTEKKTGRPPIMNAQDRRELNHIITRGCRLTVAQVTDLLTHQVFTWTIQHEIHELGKQSRIAPKKPYLRPQDFQQCLAFAQAHRHWKINDWDQVIWTDESAFELGKKVDWVRVWRTPEEKWKLENLAVNHRSGRQMLMVWGAFCAAMQAPLVFLNSRMTLAEMVQQVYQPGLLPFIAWMEQAPWIHGCQHILLMEDNAPNHTARGRTNWQNQHNIQKLDWPAH</sequence>
<evidence type="ECO:0000313" key="2">
    <source>
        <dbReference type="Proteomes" id="UP000765509"/>
    </source>
</evidence>